<reference evidence="1 2" key="1">
    <citation type="submission" date="2016-04" db="EMBL/GenBank/DDBJ databases">
        <title>A degradative enzymes factory behind the ericoid mycorrhizal symbiosis.</title>
        <authorList>
            <consortium name="DOE Joint Genome Institute"/>
            <person name="Martino E."/>
            <person name="Morin E."/>
            <person name="Grelet G."/>
            <person name="Kuo A."/>
            <person name="Kohler A."/>
            <person name="Daghino S."/>
            <person name="Barry K."/>
            <person name="Choi C."/>
            <person name="Cichocki N."/>
            <person name="Clum A."/>
            <person name="Copeland A."/>
            <person name="Hainaut M."/>
            <person name="Haridas S."/>
            <person name="Labutti K."/>
            <person name="Lindquist E."/>
            <person name="Lipzen A."/>
            <person name="Khouja H.-R."/>
            <person name="Murat C."/>
            <person name="Ohm R."/>
            <person name="Olson A."/>
            <person name="Spatafora J."/>
            <person name="Veneault-Fourrey C."/>
            <person name="Henrissat B."/>
            <person name="Grigoriev I."/>
            <person name="Martin F."/>
            <person name="Perotto S."/>
        </authorList>
    </citation>
    <scope>NUCLEOTIDE SEQUENCE [LARGE SCALE GENOMIC DNA]</scope>
    <source>
        <strain evidence="1 2">E</strain>
    </source>
</reference>
<dbReference type="InParanoid" id="A0A2J6T595"/>
<protein>
    <recommendedName>
        <fullName evidence="3">Heterokaryon incompatibility domain-containing protein</fullName>
    </recommendedName>
</protein>
<dbReference type="Proteomes" id="UP000235371">
    <property type="component" value="Unassembled WGS sequence"/>
</dbReference>
<dbReference type="RefSeq" id="XP_024735100.1">
    <property type="nucleotide sequence ID" value="XM_024883332.1"/>
</dbReference>
<dbReference type="GeneID" id="36591409"/>
<evidence type="ECO:0000313" key="2">
    <source>
        <dbReference type="Proteomes" id="UP000235371"/>
    </source>
</evidence>
<dbReference type="AlphaFoldDB" id="A0A2J6T595"/>
<accession>A0A2J6T595</accession>
<organism evidence="1 2">
    <name type="scientific">Hyaloscypha bicolor E</name>
    <dbReference type="NCBI Taxonomy" id="1095630"/>
    <lineage>
        <taxon>Eukaryota</taxon>
        <taxon>Fungi</taxon>
        <taxon>Dikarya</taxon>
        <taxon>Ascomycota</taxon>
        <taxon>Pezizomycotina</taxon>
        <taxon>Leotiomycetes</taxon>
        <taxon>Helotiales</taxon>
        <taxon>Hyaloscyphaceae</taxon>
        <taxon>Hyaloscypha</taxon>
        <taxon>Hyaloscypha bicolor</taxon>
    </lineage>
</organism>
<dbReference type="EMBL" id="KZ613828">
    <property type="protein sequence ID" value="PMD58196.1"/>
    <property type="molecule type" value="Genomic_DNA"/>
</dbReference>
<dbReference type="STRING" id="1095630.A0A2J6T595"/>
<sequence>MSQDPWVQCGTKRVQWHQMLKALVESVRANSQEEPWKVILLMDRARKIFHPGKDYDGRSFVGSLVGTLDARRGLGVSGSRDKLFANIGILGRAEGNINQKYLVEVANSSHARIYTDIAKYVISMQGDLSILSFCEIAAWETDLGNPASIPSCAPNWMLKASHTLPSVSLFASVGKRSGLDSPGYHGLFWPLLGKLRAVSLLADHRMATFGMKHAVAKRKKSDVEIEPYELTPYYLLYGNWKHIIGPLSKVQSSL</sequence>
<keyword evidence="2" id="KW-1185">Reference proteome</keyword>
<evidence type="ECO:0000313" key="1">
    <source>
        <dbReference type="EMBL" id="PMD58196.1"/>
    </source>
</evidence>
<evidence type="ECO:0008006" key="3">
    <source>
        <dbReference type="Google" id="ProtNLM"/>
    </source>
</evidence>
<proteinExistence type="predicted"/>
<gene>
    <name evidence="1" type="ORF">K444DRAFT_631247</name>
</gene>
<name>A0A2J6T595_9HELO</name>